<dbReference type="GO" id="GO:1903805">
    <property type="term" value="P:L-valine import across plasma membrane"/>
    <property type="evidence" value="ECO:0007669"/>
    <property type="project" value="TreeGrafter"/>
</dbReference>
<dbReference type="EMBL" id="LT670818">
    <property type="protein sequence ID" value="SHH36270.1"/>
    <property type="molecule type" value="Genomic_DNA"/>
</dbReference>
<dbReference type="Gene3D" id="3.40.50.300">
    <property type="entry name" value="P-loop containing nucleotide triphosphate hydrolases"/>
    <property type="match status" value="1"/>
</dbReference>
<dbReference type="Proteomes" id="UP000190675">
    <property type="component" value="Chromosome I"/>
</dbReference>
<dbReference type="PANTHER" id="PTHR45772">
    <property type="entry name" value="CONSERVED COMPONENT OF ABC TRANSPORTER FOR NATURAL AMINO ACIDS-RELATED"/>
    <property type="match status" value="1"/>
</dbReference>
<dbReference type="GO" id="GO:0015188">
    <property type="term" value="F:L-isoleucine transmembrane transporter activity"/>
    <property type="evidence" value="ECO:0007669"/>
    <property type="project" value="TreeGrafter"/>
</dbReference>
<dbReference type="CDD" id="cd03219">
    <property type="entry name" value="ABC_Mj1267_LivG_branched"/>
    <property type="match status" value="1"/>
</dbReference>
<evidence type="ECO:0000256" key="2">
    <source>
        <dbReference type="ARBA" id="ARBA00022448"/>
    </source>
</evidence>
<evidence type="ECO:0000313" key="8">
    <source>
        <dbReference type="EMBL" id="SHH36270.1"/>
    </source>
</evidence>
<keyword evidence="5" id="KW-0029">Amino-acid transport</keyword>
<name>A0A1M5SCU0_9BRAD</name>
<protein>
    <submittedName>
        <fullName evidence="8">Amino acid/amide ABC transporter ATP-binding protein 1, HAAT family</fullName>
    </submittedName>
</protein>
<dbReference type="GO" id="GO:0005304">
    <property type="term" value="F:L-valine transmembrane transporter activity"/>
    <property type="evidence" value="ECO:0007669"/>
    <property type="project" value="TreeGrafter"/>
</dbReference>
<dbReference type="PANTHER" id="PTHR45772:SF11">
    <property type="entry name" value="HIGH-AFFINITY BRANCHED-CHAIN AMINO ACID TRANSPORT ATP-BINDING PROTEIN LIVG"/>
    <property type="match status" value="1"/>
</dbReference>
<evidence type="ECO:0000256" key="3">
    <source>
        <dbReference type="ARBA" id="ARBA00022741"/>
    </source>
</evidence>
<evidence type="ECO:0000256" key="5">
    <source>
        <dbReference type="ARBA" id="ARBA00022970"/>
    </source>
</evidence>
<comment type="similarity">
    <text evidence="1">Belongs to the ABC transporter superfamily.</text>
</comment>
<reference evidence="8 9" key="1">
    <citation type="submission" date="2016-11" db="EMBL/GenBank/DDBJ databases">
        <authorList>
            <person name="Jaros S."/>
            <person name="Januszkiewicz K."/>
            <person name="Wedrychowicz H."/>
        </authorList>
    </citation>
    <scope>NUCLEOTIDE SEQUENCE [LARGE SCALE GENOMIC DNA]</scope>
    <source>
        <strain evidence="8 9">GAS242</strain>
    </source>
</reference>
<keyword evidence="2" id="KW-0813">Transport</keyword>
<dbReference type="OrthoDB" id="9779872at2"/>
<dbReference type="GO" id="GO:0005886">
    <property type="term" value="C:plasma membrane"/>
    <property type="evidence" value="ECO:0007669"/>
    <property type="project" value="TreeGrafter"/>
</dbReference>
<dbReference type="GO" id="GO:0015808">
    <property type="term" value="P:L-alanine transport"/>
    <property type="evidence" value="ECO:0007669"/>
    <property type="project" value="TreeGrafter"/>
</dbReference>
<evidence type="ECO:0000313" key="9">
    <source>
        <dbReference type="Proteomes" id="UP000190675"/>
    </source>
</evidence>
<dbReference type="Pfam" id="PF12399">
    <property type="entry name" value="BCA_ABC_TP_C"/>
    <property type="match status" value="1"/>
</dbReference>
<proteinExistence type="inferred from homology"/>
<dbReference type="InterPro" id="IPR051120">
    <property type="entry name" value="ABC_AA/LPS_Transport"/>
</dbReference>
<accession>A0A1M5SCU0</accession>
<dbReference type="SMART" id="SM00382">
    <property type="entry name" value="AAA"/>
    <property type="match status" value="1"/>
</dbReference>
<sequence length="277" mass="30308">MIPVLFVHGVTLTFGGLAVVESLDIAVEKGSRCGLIGPNGAGKTTVFNLLSGVYQPTSGEILLDNERINEVPIDRRVKLGIGRTFQNLRLMKHLTVLENVMLGQHHHVGKLHRNFIPLQWRANRRYLEEARQAIESVGLRDDMNQLADGLPYGVQKRIEIARALVTRPRLLLLDEPAAGLNTVERAELVSVLVKSLPQEMSVLIVEHDIEFVGSLCDHVVALNFGRKIAEGRPKDVFKHPAVVEAYLGKDDVIDVSSGSVVDVEVAYSASAGSDDAA</sequence>
<dbReference type="InterPro" id="IPR003439">
    <property type="entry name" value="ABC_transporter-like_ATP-bd"/>
</dbReference>
<dbReference type="InterPro" id="IPR003593">
    <property type="entry name" value="AAA+_ATPase"/>
</dbReference>
<dbReference type="InterPro" id="IPR027417">
    <property type="entry name" value="P-loop_NTPase"/>
</dbReference>
<dbReference type="InterPro" id="IPR032823">
    <property type="entry name" value="BCA_ABC_TP_C"/>
</dbReference>
<evidence type="ECO:0000259" key="7">
    <source>
        <dbReference type="PROSITE" id="PS50893"/>
    </source>
</evidence>
<comment type="function">
    <text evidence="6">Involved in beta-(1--&gt;2)glucan export. Transmembrane domains (TMD) form a pore in the inner membrane and the ATP-binding domain (NBD) is responsible for energy generation.</text>
</comment>
<dbReference type="GO" id="GO:0005524">
    <property type="term" value="F:ATP binding"/>
    <property type="evidence" value="ECO:0007669"/>
    <property type="project" value="UniProtKB-KW"/>
</dbReference>
<organism evidence="8 9">
    <name type="scientific">Bradyrhizobium erythrophlei</name>
    <dbReference type="NCBI Taxonomy" id="1437360"/>
    <lineage>
        <taxon>Bacteria</taxon>
        <taxon>Pseudomonadati</taxon>
        <taxon>Pseudomonadota</taxon>
        <taxon>Alphaproteobacteria</taxon>
        <taxon>Hyphomicrobiales</taxon>
        <taxon>Nitrobacteraceae</taxon>
        <taxon>Bradyrhizobium</taxon>
    </lineage>
</organism>
<dbReference type="GO" id="GO:0042941">
    <property type="term" value="P:D-alanine transmembrane transport"/>
    <property type="evidence" value="ECO:0007669"/>
    <property type="project" value="TreeGrafter"/>
</dbReference>
<dbReference type="GO" id="GO:1903806">
    <property type="term" value="P:L-isoleucine import across plasma membrane"/>
    <property type="evidence" value="ECO:0007669"/>
    <property type="project" value="TreeGrafter"/>
</dbReference>
<dbReference type="SUPFAM" id="SSF52540">
    <property type="entry name" value="P-loop containing nucleoside triphosphate hydrolases"/>
    <property type="match status" value="1"/>
</dbReference>
<evidence type="ECO:0000256" key="1">
    <source>
        <dbReference type="ARBA" id="ARBA00005417"/>
    </source>
</evidence>
<feature type="domain" description="ABC transporter" evidence="7">
    <location>
        <begin position="5"/>
        <end position="249"/>
    </location>
</feature>
<dbReference type="AlphaFoldDB" id="A0A1M5SCU0"/>
<dbReference type="GO" id="GO:0015192">
    <property type="term" value="F:L-phenylalanine transmembrane transporter activity"/>
    <property type="evidence" value="ECO:0007669"/>
    <property type="project" value="TreeGrafter"/>
</dbReference>
<dbReference type="Pfam" id="PF00005">
    <property type="entry name" value="ABC_tran"/>
    <property type="match status" value="1"/>
</dbReference>
<dbReference type="RefSeq" id="WP_154073600.1">
    <property type="nucleotide sequence ID" value="NZ_LT670818.1"/>
</dbReference>
<keyword evidence="4 8" id="KW-0067">ATP-binding</keyword>
<dbReference type="PROSITE" id="PS50893">
    <property type="entry name" value="ABC_TRANSPORTER_2"/>
    <property type="match status" value="1"/>
</dbReference>
<evidence type="ECO:0000256" key="6">
    <source>
        <dbReference type="ARBA" id="ARBA00024722"/>
    </source>
</evidence>
<dbReference type="FunFam" id="3.40.50.300:FF:000421">
    <property type="entry name" value="Branched-chain amino acid ABC transporter ATP-binding protein"/>
    <property type="match status" value="1"/>
</dbReference>
<dbReference type="GO" id="GO:0016887">
    <property type="term" value="F:ATP hydrolysis activity"/>
    <property type="evidence" value="ECO:0007669"/>
    <property type="project" value="InterPro"/>
</dbReference>
<gene>
    <name evidence="8" type="ORF">SAMN05444169_7065</name>
</gene>
<keyword evidence="3" id="KW-0547">Nucleotide-binding</keyword>
<evidence type="ECO:0000256" key="4">
    <source>
        <dbReference type="ARBA" id="ARBA00022840"/>
    </source>
</evidence>